<organism evidence="1 2">
    <name type="scientific">Paenibacillus aurantiacus</name>
    <dbReference type="NCBI Taxonomy" id="1936118"/>
    <lineage>
        <taxon>Bacteria</taxon>
        <taxon>Bacillati</taxon>
        <taxon>Bacillota</taxon>
        <taxon>Bacilli</taxon>
        <taxon>Bacillales</taxon>
        <taxon>Paenibacillaceae</taxon>
        <taxon>Paenibacillus</taxon>
    </lineage>
</organism>
<dbReference type="EMBL" id="JBHMDO010000012">
    <property type="protein sequence ID" value="MFB9325581.1"/>
    <property type="molecule type" value="Genomic_DNA"/>
</dbReference>
<protein>
    <submittedName>
        <fullName evidence="1">Uncharacterized protein</fullName>
    </submittedName>
</protein>
<keyword evidence="2" id="KW-1185">Reference proteome</keyword>
<sequence length="180" mass="20571">MQRNDLEEAKQLFIRNCGNMIRMHKEGVLQVYKAYEVPKETEAAWTAELIDELVKALSILNTNALEELESMYKIGQQPSIYVGILQFASKQVMSADSIVRLAYAESIVRMFKLMRQSPSKDVHYKSLQVASELLEDVIAKPLVLDVGRELQIYGLSDKKALNTRARQSLDEAREVFGRFK</sequence>
<evidence type="ECO:0000313" key="2">
    <source>
        <dbReference type="Proteomes" id="UP001589747"/>
    </source>
</evidence>
<name>A0ABV5KK36_9BACL</name>
<comment type="caution">
    <text evidence="1">The sequence shown here is derived from an EMBL/GenBank/DDBJ whole genome shotgun (WGS) entry which is preliminary data.</text>
</comment>
<dbReference type="RefSeq" id="WP_377491692.1">
    <property type="nucleotide sequence ID" value="NZ_JBHMDO010000012.1"/>
</dbReference>
<accession>A0ABV5KK36</accession>
<reference evidence="1 2" key="1">
    <citation type="submission" date="2024-09" db="EMBL/GenBank/DDBJ databases">
        <authorList>
            <person name="Sun Q."/>
            <person name="Mori K."/>
        </authorList>
    </citation>
    <scope>NUCLEOTIDE SEQUENCE [LARGE SCALE GENOMIC DNA]</scope>
    <source>
        <strain evidence="1 2">TISTR 2452</strain>
    </source>
</reference>
<evidence type="ECO:0000313" key="1">
    <source>
        <dbReference type="EMBL" id="MFB9325581.1"/>
    </source>
</evidence>
<proteinExistence type="predicted"/>
<dbReference type="Proteomes" id="UP001589747">
    <property type="component" value="Unassembled WGS sequence"/>
</dbReference>
<gene>
    <name evidence="1" type="ORF">ACFFSY_06550</name>
</gene>